<dbReference type="KEGG" id="awe:JG540_06910"/>
<dbReference type="Proteomes" id="UP000595895">
    <property type="component" value="Chromosome"/>
</dbReference>
<evidence type="ECO:0000313" key="2">
    <source>
        <dbReference type="EMBL" id="QQM66805.1"/>
    </source>
</evidence>
<proteinExistence type="predicted"/>
<evidence type="ECO:0000313" key="3">
    <source>
        <dbReference type="Proteomes" id="UP000595895"/>
    </source>
</evidence>
<accession>A0A7T7M8P5</accession>
<feature type="compositionally biased region" description="Polar residues" evidence="1">
    <location>
        <begin position="1"/>
        <end position="10"/>
    </location>
</feature>
<keyword evidence="3" id="KW-1185">Reference proteome</keyword>
<feature type="region of interest" description="Disordered" evidence="1">
    <location>
        <begin position="1"/>
        <end position="39"/>
    </location>
</feature>
<organism evidence="2 3">
    <name type="scientific">Actinomyces weissii</name>
    <dbReference type="NCBI Taxonomy" id="675090"/>
    <lineage>
        <taxon>Bacteria</taxon>
        <taxon>Bacillati</taxon>
        <taxon>Actinomycetota</taxon>
        <taxon>Actinomycetes</taxon>
        <taxon>Actinomycetales</taxon>
        <taxon>Actinomycetaceae</taxon>
        <taxon>Actinomyces</taxon>
    </lineage>
</organism>
<gene>
    <name evidence="2" type="ORF">JG540_06910</name>
</gene>
<sequence length="436" mass="46112">MPYTAASTPQPGHPPTPADRADLPRPPSPSATPSGFSTTPSWQGVSILAVHEQFLVGTTWSPQAVGLTAHGLCPAVTDLSTGSTTVVLPDGAGGLRTAPASLDPGEYTEAIEAYQPSGEAVVHLHTCAALLDSTHAYLVVGTETTRTPAGPDEQEVTPEAVCPVHLLRVRLQDGQLEAVRRLSAAFSVQLLSRRGTLGTDLALSFSPDRRKVVVAGSSHGSADFIGMRLHAQSLAVELDVHDLLSDPSSYEMQSFGQAVVAHSLKHDQTLTVMLPTGASQEQVTGLSLVHEGWCYYGDGTQMLATNLETDQTLSLHTDPKQAHLLAEAWPRVSSDTHDLVLHSQDLLEVLRPGQAAPVLRRTSESGPVPRHTALFGDVAYTLSASSSTSPLELLSLSSGQILQQVDDTAGWMSAVAVSSWGLACEPGTFFPATSWF</sequence>
<evidence type="ECO:0000256" key="1">
    <source>
        <dbReference type="SAM" id="MobiDB-lite"/>
    </source>
</evidence>
<reference evidence="2 3" key="1">
    <citation type="submission" date="2020-12" db="EMBL/GenBank/DDBJ databases">
        <authorList>
            <person name="Zhou J."/>
        </authorList>
    </citation>
    <scope>NUCLEOTIDE SEQUENCE [LARGE SCALE GENOMIC DNA]</scope>
    <source>
        <strain evidence="2 3">CCUG 61299</strain>
    </source>
</reference>
<dbReference type="RefSeq" id="WP_200274894.1">
    <property type="nucleotide sequence ID" value="NZ_CP066802.1"/>
</dbReference>
<dbReference type="EMBL" id="CP066802">
    <property type="protein sequence ID" value="QQM66805.1"/>
    <property type="molecule type" value="Genomic_DNA"/>
</dbReference>
<dbReference type="AlphaFoldDB" id="A0A7T7M8P5"/>
<protein>
    <submittedName>
        <fullName evidence="2">Uncharacterized protein</fullName>
    </submittedName>
</protein>
<name>A0A7T7M8P5_9ACTO</name>